<evidence type="ECO:0000313" key="2">
    <source>
        <dbReference type="Proteomes" id="UP000075604"/>
    </source>
</evidence>
<evidence type="ECO:0008006" key="3">
    <source>
        <dbReference type="Google" id="ProtNLM"/>
    </source>
</evidence>
<organism evidence="1 2">
    <name type="scientific">Sorangium cellulosum</name>
    <name type="common">Polyangium cellulosum</name>
    <dbReference type="NCBI Taxonomy" id="56"/>
    <lineage>
        <taxon>Bacteria</taxon>
        <taxon>Pseudomonadati</taxon>
        <taxon>Myxococcota</taxon>
        <taxon>Polyangia</taxon>
        <taxon>Polyangiales</taxon>
        <taxon>Polyangiaceae</taxon>
        <taxon>Sorangium</taxon>
    </lineage>
</organism>
<accession>A0A150PBK5</accession>
<evidence type="ECO:0000313" key="1">
    <source>
        <dbReference type="EMBL" id="KYF53055.1"/>
    </source>
</evidence>
<reference evidence="1 2" key="1">
    <citation type="submission" date="2014-02" db="EMBL/GenBank/DDBJ databases">
        <title>The small core and large imbalanced accessory genome model reveals a collaborative survival strategy of Sorangium cellulosum strains in nature.</title>
        <authorList>
            <person name="Han K."/>
            <person name="Peng R."/>
            <person name="Blom J."/>
            <person name="Li Y.-Z."/>
        </authorList>
    </citation>
    <scope>NUCLEOTIDE SEQUENCE [LARGE SCALE GENOMIC DNA]</scope>
    <source>
        <strain evidence="1 2">So0157-18</strain>
    </source>
</reference>
<name>A0A150PBK5_SORCE</name>
<dbReference type="AlphaFoldDB" id="A0A150PBK5"/>
<dbReference type="EMBL" id="JELX01003185">
    <property type="protein sequence ID" value="KYF53055.1"/>
    <property type="molecule type" value="Genomic_DNA"/>
</dbReference>
<gene>
    <name evidence="1" type="ORF">BE04_23385</name>
</gene>
<comment type="caution">
    <text evidence="1">The sequence shown here is derived from an EMBL/GenBank/DDBJ whole genome shotgun (WGS) entry which is preliminary data.</text>
</comment>
<dbReference type="Proteomes" id="UP000075604">
    <property type="component" value="Unassembled WGS sequence"/>
</dbReference>
<proteinExistence type="predicted"/>
<sequence>MDLARGRVEDAIPRFEAAIRSHRAEGRISDEFLDRFALSYALLYNGRRFTEAREALDALGPDKTGAIHEMLIPFVNTWLGWDHLNSL</sequence>
<protein>
    <recommendedName>
        <fullName evidence="3">Tetratrico peptide repeat group 5 domain-containing protein</fullName>
    </recommendedName>
</protein>